<accession>A0A401Z373</accession>
<name>A0A401Z373_9ACTN</name>
<comment type="caution">
    <text evidence="3">The sequence shown here is derived from an EMBL/GenBank/DDBJ whole genome shotgun (WGS) entry which is preliminary data.</text>
</comment>
<dbReference type="Pfam" id="PF20401">
    <property type="entry name" value="Rhomboid_2"/>
    <property type="match status" value="1"/>
</dbReference>
<dbReference type="RefSeq" id="WP_176605559.1">
    <property type="nucleotide sequence ID" value="NZ_BIFH01000047.1"/>
</dbReference>
<keyword evidence="2" id="KW-1133">Transmembrane helix</keyword>
<keyword evidence="2" id="KW-0472">Membrane</keyword>
<dbReference type="AlphaFoldDB" id="A0A401Z373"/>
<evidence type="ECO:0000313" key="3">
    <source>
        <dbReference type="EMBL" id="GCE01291.1"/>
    </source>
</evidence>
<sequence length="246" mass="25920">MTRNLASRLRGLARYPRRSPATFVVLILLAINGIVVGGLMSEPAADRLLEDISTNLDNLDHHPFRAMAGSLLVADVHGTVFGNVTTIGFGIGVCMAVLERRIGTVRAVGVTLLGHVGATLLTAVVLIAAIHAGTYPEETRYTLDYGVSYASMAAIAAVTPLLPGPLRPLWALGCLLYPFSSVQWYGDLPDFTTIGHVSAALIGLGAGFLFTGRWRPGSGRPLSRTTLAPTAPDPLPEIAGNGRAEP</sequence>
<evidence type="ECO:0000256" key="2">
    <source>
        <dbReference type="SAM" id="Phobius"/>
    </source>
</evidence>
<dbReference type="EMBL" id="BIFH01000047">
    <property type="protein sequence ID" value="GCE01291.1"/>
    <property type="molecule type" value="Genomic_DNA"/>
</dbReference>
<reference evidence="3 4" key="1">
    <citation type="submission" date="2018-12" db="EMBL/GenBank/DDBJ databases">
        <title>Draft genome sequence of Embleya hyalina NBRC 13850T.</title>
        <authorList>
            <person name="Komaki H."/>
            <person name="Hosoyama A."/>
            <person name="Kimura A."/>
            <person name="Ichikawa N."/>
            <person name="Tamura T."/>
        </authorList>
    </citation>
    <scope>NUCLEOTIDE SEQUENCE [LARGE SCALE GENOMIC DNA]</scope>
    <source>
        <strain evidence="3 4">NBRC 13850</strain>
    </source>
</reference>
<evidence type="ECO:0000256" key="1">
    <source>
        <dbReference type="SAM" id="MobiDB-lite"/>
    </source>
</evidence>
<protein>
    <recommendedName>
        <fullName evidence="5">Rhomboid family intramembrane serine protease</fullName>
    </recommendedName>
</protein>
<dbReference type="InterPro" id="IPR046862">
    <property type="entry name" value="Rhomboid_2"/>
</dbReference>
<evidence type="ECO:0008006" key="5">
    <source>
        <dbReference type="Google" id="ProtNLM"/>
    </source>
</evidence>
<keyword evidence="2" id="KW-0812">Transmembrane</keyword>
<evidence type="ECO:0000313" key="4">
    <source>
        <dbReference type="Proteomes" id="UP000286931"/>
    </source>
</evidence>
<organism evidence="3 4">
    <name type="scientific">Embleya hyalina</name>
    <dbReference type="NCBI Taxonomy" id="516124"/>
    <lineage>
        <taxon>Bacteria</taxon>
        <taxon>Bacillati</taxon>
        <taxon>Actinomycetota</taxon>
        <taxon>Actinomycetes</taxon>
        <taxon>Kitasatosporales</taxon>
        <taxon>Streptomycetaceae</taxon>
        <taxon>Embleya</taxon>
    </lineage>
</organism>
<feature type="region of interest" description="Disordered" evidence="1">
    <location>
        <begin position="221"/>
        <end position="246"/>
    </location>
</feature>
<feature type="transmembrane region" description="Helical" evidence="2">
    <location>
        <begin position="80"/>
        <end position="98"/>
    </location>
</feature>
<feature type="transmembrane region" description="Helical" evidence="2">
    <location>
        <begin position="21"/>
        <end position="40"/>
    </location>
</feature>
<keyword evidence="4" id="KW-1185">Reference proteome</keyword>
<gene>
    <name evidence="3" type="ORF">EHYA_09055</name>
</gene>
<feature type="transmembrane region" description="Helical" evidence="2">
    <location>
        <begin position="191"/>
        <end position="210"/>
    </location>
</feature>
<feature type="transmembrane region" description="Helical" evidence="2">
    <location>
        <begin position="110"/>
        <end position="133"/>
    </location>
</feature>
<dbReference type="Proteomes" id="UP000286931">
    <property type="component" value="Unassembled WGS sequence"/>
</dbReference>
<proteinExistence type="predicted"/>